<dbReference type="Proteomes" id="UP000070412">
    <property type="component" value="Unassembled WGS sequence"/>
</dbReference>
<accession>A0A834VGU7</accession>
<keyword evidence="1" id="KW-1133">Transmembrane helix</keyword>
<feature type="transmembrane region" description="Helical" evidence="1">
    <location>
        <begin position="127"/>
        <end position="148"/>
    </location>
</feature>
<evidence type="ECO:0000313" key="2">
    <source>
        <dbReference type="EMBL" id="KAF7495300.1"/>
    </source>
</evidence>
<keyword evidence="1" id="KW-0812">Transmembrane</keyword>
<keyword evidence="4" id="KW-1185">Reference proteome</keyword>
<evidence type="ECO:0000256" key="1">
    <source>
        <dbReference type="SAM" id="Phobius"/>
    </source>
</evidence>
<reference evidence="3" key="3">
    <citation type="submission" date="2022-06" db="UniProtKB">
        <authorList>
            <consortium name="EnsemblMetazoa"/>
        </authorList>
    </citation>
    <scope>IDENTIFICATION</scope>
</reference>
<feature type="transmembrane region" description="Helical" evidence="1">
    <location>
        <begin position="30"/>
        <end position="51"/>
    </location>
</feature>
<sequence length="185" mass="22029">MVAKINDRFNYRYAGEAKDVRSDEYRFVKYFNLLIAILYLLSSIWIFMFIFKQAEWEYNDRYENYRAFAAVTTWKWWTVTSVIVADILILIFLATAIWAENRIQLLALTILSYLYGVWGICNVFLRGSIVCFVLPTTIATLSLIQFFLQQNEDKEFKISQELRIRSRPSPMETFLDDHEKQLEKL</sequence>
<dbReference type="EMBL" id="WVUK01000048">
    <property type="protein sequence ID" value="KAF7495300.1"/>
    <property type="molecule type" value="Genomic_DNA"/>
</dbReference>
<keyword evidence="1" id="KW-0472">Membrane</keyword>
<evidence type="ECO:0000313" key="4">
    <source>
        <dbReference type="Proteomes" id="UP000070412"/>
    </source>
</evidence>
<dbReference type="EnsemblMetazoa" id="SSS_884s_mrna">
    <property type="protein sequence ID" value="KAF7495300.1"/>
    <property type="gene ID" value="SSS_884"/>
</dbReference>
<reference evidence="2" key="2">
    <citation type="submission" date="2020-01" db="EMBL/GenBank/DDBJ databases">
        <authorList>
            <person name="Korhonen P.K.K."/>
            <person name="Guangxu M.G."/>
            <person name="Wang T.W."/>
            <person name="Stroehlein A.J.S."/>
            <person name="Young N.D."/>
            <person name="Ang C.-S.A."/>
            <person name="Fernando D.W.F."/>
            <person name="Lu H.L."/>
            <person name="Taylor S.T."/>
            <person name="Ehtesham M.E.M."/>
            <person name="Najaraj S.H.N."/>
            <person name="Harsha G.H.G."/>
            <person name="Madugundu A.M."/>
            <person name="Renuse S.R."/>
            <person name="Holt D.H."/>
            <person name="Pandey A.P."/>
            <person name="Papenfuss A.P."/>
            <person name="Gasser R.B.G."/>
            <person name="Fischer K.F."/>
        </authorList>
    </citation>
    <scope>NUCLEOTIDE SEQUENCE</scope>
    <source>
        <strain evidence="2">SSS_KF_BRIS2020</strain>
    </source>
</reference>
<dbReference type="AlphaFoldDB" id="A0A834VGU7"/>
<dbReference type="OrthoDB" id="6505057at2759"/>
<reference evidence="4" key="1">
    <citation type="journal article" date="2020" name="PLoS Negl. Trop. Dis.">
        <title>High-quality nuclear genome for Sarcoptes scabiei-A critical resource for a neglected parasite.</title>
        <authorList>
            <person name="Korhonen P.K."/>
            <person name="Gasser R.B."/>
            <person name="Ma G."/>
            <person name="Wang T."/>
            <person name="Stroehlein A.J."/>
            <person name="Young N.D."/>
            <person name="Ang C.S."/>
            <person name="Fernando D.D."/>
            <person name="Lu H.C."/>
            <person name="Taylor S."/>
            <person name="Reynolds S.L."/>
            <person name="Mofiz E."/>
            <person name="Najaraj S.H."/>
            <person name="Gowda H."/>
            <person name="Madugundu A."/>
            <person name="Renuse S."/>
            <person name="Holt D."/>
            <person name="Pandey A."/>
            <person name="Papenfuss A.T."/>
            <person name="Fischer K."/>
        </authorList>
    </citation>
    <scope>NUCLEOTIDE SEQUENCE [LARGE SCALE GENOMIC DNA]</scope>
</reference>
<proteinExistence type="predicted"/>
<feature type="transmembrane region" description="Helical" evidence="1">
    <location>
        <begin position="105"/>
        <end position="121"/>
    </location>
</feature>
<name>A0A834VGU7_SARSC</name>
<evidence type="ECO:0000313" key="3">
    <source>
        <dbReference type="EnsemblMetazoa" id="KAF7495300.1"/>
    </source>
</evidence>
<gene>
    <name evidence="2" type="ORF">SSS_884</name>
</gene>
<organism evidence="2">
    <name type="scientific">Sarcoptes scabiei</name>
    <name type="common">Itch mite</name>
    <name type="synonym">Acarus scabiei</name>
    <dbReference type="NCBI Taxonomy" id="52283"/>
    <lineage>
        <taxon>Eukaryota</taxon>
        <taxon>Metazoa</taxon>
        <taxon>Ecdysozoa</taxon>
        <taxon>Arthropoda</taxon>
        <taxon>Chelicerata</taxon>
        <taxon>Arachnida</taxon>
        <taxon>Acari</taxon>
        <taxon>Acariformes</taxon>
        <taxon>Sarcoptiformes</taxon>
        <taxon>Astigmata</taxon>
        <taxon>Psoroptidia</taxon>
        <taxon>Sarcoptoidea</taxon>
        <taxon>Sarcoptidae</taxon>
        <taxon>Sarcoptinae</taxon>
        <taxon>Sarcoptes</taxon>
    </lineage>
</organism>
<feature type="transmembrane region" description="Helical" evidence="1">
    <location>
        <begin position="76"/>
        <end position="98"/>
    </location>
</feature>
<protein>
    <submittedName>
        <fullName evidence="2 3">Uncharacterized protein</fullName>
    </submittedName>
</protein>